<reference evidence="1" key="1">
    <citation type="submission" date="2022-11" db="EMBL/GenBank/DDBJ databases">
        <authorList>
            <person name="Kikuchi T."/>
        </authorList>
    </citation>
    <scope>NUCLEOTIDE SEQUENCE</scope>
    <source>
        <strain evidence="1">PS1010</strain>
    </source>
</reference>
<evidence type="ECO:0000313" key="2">
    <source>
        <dbReference type="Proteomes" id="UP001152747"/>
    </source>
</evidence>
<proteinExistence type="predicted"/>
<comment type="caution">
    <text evidence="1">The sequence shown here is derived from an EMBL/GenBank/DDBJ whole genome shotgun (WGS) entry which is preliminary data.</text>
</comment>
<evidence type="ECO:0000313" key="1">
    <source>
        <dbReference type="EMBL" id="CAI5439622.1"/>
    </source>
</evidence>
<protein>
    <submittedName>
        <fullName evidence="1">Uncharacterized protein</fullName>
    </submittedName>
</protein>
<gene>
    <name evidence="1" type="ORF">CAMP_LOCUS2259</name>
</gene>
<organism evidence="1 2">
    <name type="scientific">Caenorhabditis angaria</name>
    <dbReference type="NCBI Taxonomy" id="860376"/>
    <lineage>
        <taxon>Eukaryota</taxon>
        <taxon>Metazoa</taxon>
        <taxon>Ecdysozoa</taxon>
        <taxon>Nematoda</taxon>
        <taxon>Chromadorea</taxon>
        <taxon>Rhabditida</taxon>
        <taxon>Rhabditina</taxon>
        <taxon>Rhabditomorpha</taxon>
        <taxon>Rhabditoidea</taxon>
        <taxon>Rhabditidae</taxon>
        <taxon>Peloderinae</taxon>
        <taxon>Caenorhabditis</taxon>
    </lineage>
</organism>
<dbReference type="Proteomes" id="UP001152747">
    <property type="component" value="Unassembled WGS sequence"/>
</dbReference>
<dbReference type="AlphaFoldDB" id="A0A9P1I785"/>
<accession>A0A9P1I785</accession>
<dbReference type="EMBL" id="CANHGI010000001">
    <property type="protein sequence ID" value="CAI5439622.1"/>
    <property type="molecule type" value="Genomic_DNA"/>
</dbReference>
<sequence>MGLIKMISCDTDDVAMLFQNALNREKGPMAIDNILREFDHENLTVFICGYRLAVESFGIFVLKDYITYEGNRYNSSFKNVTQFSVENSKDTYDFEITMQSSMSFHETRRIKLRENKGRFQQIEISGSCVDSYNIDRSLMVNQWVPKLKNVNKTAKEFMKEVREKVPIHDEKFFHRTDIIFQKDRLHFNSRYFEWLKKFSRHFKHRNELFSSIVFENIDHIVFLTAHVFESIRNKDRTEVWYFFIEATCEQEIEEQWTIRQMHFRPEYNHHRNIHKLRAALMEELDFLIQEIEIISENRPNGNLYEIEKYGNALRFDNPELKLDYYSGTVMFMKVFEIPYSMKLEKCEKHLTEQGQDLTANMSCYYSYYLSGNQKLFNEMKFKITAYMDDFGIEALLWKITRVNEITVKYTPYSLYIYTDLGDKTFVINYNFHAIKAARIIIGQSSFEYWNWENNFKKLLGFIDNNDFSLKICGKTYKKNGAEFFKKYLERNRRTTKLSKFHTEVTTQNRESGIVFKIVYTSINSMGFFMTEIYTIDAEDTTFRDFQWESVEIEGACIYENLNIDFIHSKMSENTDLIKEINDFVSTIEFPYIGNKGSINLYTYSENFKGYIIANPEVMEVYQFNDFELYLHNFVETNKLRQKSSSTMIKIEQNSFVVKMSMIFDQFIFDKNQSSNDEWIFLIEGSRNSEERWEIKQLVMSPKLELLAENIIQRRAAISHVLNTEEVYSDVVENVKNMSRNSSHPKIDLDNCKTLTSDHTVFEFHKFLERFVEFLKLADNNTLTHEHKLPIWNSVKSFSFETRYEFKNSGYRQAFVVKTFAEYNFKHGFYTDVKVEITCPEYVFRPAGRIV</sequence>
<name>A0A9P1I785_9PELO</name>
<keyword evidence="2" id="KW-1185">Reference proteome</keyword>